<reference evidence="2" key="1">
    <citation type="submission" date="2023-06" db="EMBL/GenBank/DDBJ databases">
        <title>Genome-scale phylogeny and comparative genomics of the fungal order Sordariales.</title>
        <authorList>
            <consortium name="Lawrence Berkeley National Laboratory"/>
            <person name="Hensen N."/>
            <person name="Bonometti L."/>
            <person name="Westerberg I."/>
            <person name="Brannstrom I.O."/>
            <person name="Guillou S."/>
            <person name="Cros-Aarteil S."/>
            <person name="Calhoun S."/>
            <person name="Haridas S."/>
            <person name="Kuo A."/>
            <person name="Mondo S."/>
            <person name="Pangilinan J."/>
            <person name="Riley R."/>
            <person name="Labutti K."/>
            <person name="Andreopoulos B."/>
            <person name="Lipzen A."/>
            <person name="Chen C."/>
            <person name="Yanf M."/>
            <person name="Daum C."/>
            <person name="Ng V."/>
            <person name="Clum A."/>
            <person name="Steindorff A."/>
            <person name="Ohm R."/>
            <person name="Martin F."/>
            <person name="Silar P."/>
            <person name="Natvig D."/>
            <person name="Lalanne C."/>
            <person name="Gautier V."/>
            <person name="Ament-Velasquez S.L."/>
            <person name="Kruys A."/>
            <person name="Hutchinson M.I."/>
            <person name="Powell A.J."/>
            <person name="Barry K."/>
            <person name="Miller A.N."/>
            <person name="Grigoriev I.V."/>
            <person name="Debuchy R."/>
            <person name="Gladieux P."/>
            <person name="Thoren M.H."/>
            <person name="Johannesson H."/>
        </authorList>
    </citation>
    <scope>NUCLEOTIDE SEQUENCE</scope>
    <source>
        <strain evidence="2">PSN4</strain>
    </source>
</reference>
<dbReference type="AlphaFoldDB" id="A0AAJ0B416"/>
<gene>
    <name evidence="2" type="ORF">QBC47DRAFT_87345</name>
</gene>
<comment type="caution">
    <text evidence="2">The sequence shown here is derived from an EMBL/GenBank/DDBJ whole genome shotgun (WGS) entry which is preliminary data.</text>
</comment>
<accession>A0AAJ0B416</accession>
<evidence type="ECO:0000256" key="1">
    <source>
        <dbReference type="SAM" id="MobiDB-lite"/>
    </source>
</evidence>
<name>A0AAJ0B416_9PEZI</name>
<feature type="region of interest" description="Disordered" evidence="1">
    <location>
        <begin position="172"/>
        <end position="229"/>
    </location>
</feature>
<proteinExistence type="predicted"/>
<protein>
    <submittedName>
        <fullName evidence="2">Uncharacterized protein</fullName>
    </submittedName>
</protein>
<dbReference type="Proteomes" id="UP001239445">
    <property type="component" value="Unassembled WGS sequence"/>
</dbReference>
<evidence type="ECO:0000313" key="2">
    <source>
        <dbReference type="EMBL" id="KAK1750820.1"/>
    </source>
</evidence>
<evidence type="ECO:0000313" key="3">
    <source>
        <dbReference type="Proteomes" id="UP001239445"/>
    </source>
</evidence>
<organism evidence="2 3">
    <name type="scientific">Echria macrotheca</name>
    <dbReference type="NCBI Taxonomy" id="438768"/>
    <lineage>
        <taxon>Eukaryota</taxon>
        <taxon>Fungi</taxon>
        <taxon>Dikarya</taxon>
        <taxon>Ascomycota</taxon>
        <taxon>Pezizomycotina</taxon>
        <taxon>Sordariomycetes</taxon>
        <taxon>Sordariomycetidae</taxon>
        <taxon>Sordariales</taxon>
        <taxon>Schizotheciaceae</taxon>
        <taxon>Echria</taxon>
    </lineage>
</organism>
<dbReference type="EMBL" id="MU839844">
    <property type="protein sequence ID" value="KAK1750820.1"/>
    <property type="molecule type" value="Genomic_DNA"/>
</dbReference>
<sequence length="229" mass="24765">MRRVTVACQHFQRGRDLHQHTSVSPAMHQQLTGLRNSTTAKRWKRPKSLHLTRHGCRHRIESCQLAPPVFSAGILNEKHWPISSVNGPALWGWRAVFQRHGGHALHQTTGLHSTDRLVQKSRAACLVVAAVAIHAPQHPPPDCWTNRTTPAGFGPTSCPSSKPTRCLSPVEQGRLAEGDGGSVGAEKGRSGGPAGVTRRDPGSYPGRPGGRSRKPPDASFCLSTLGFTN</sequence>
<keyword evidence="3" id="KW-1185">Reference proteome</keyword>